<dbReference type="Proteomes" id="UP000694392">
    <property type="component" value="Unplaced"/>
</dbReference>
<feature type="domain" description="Rhodanese" evidence="1">
    <location>
        <begin position="25"/>
        <end position="128"/>
    </location>
</feature>
<gene>
    <name evidence="2" type="primary">STYXL1</name>
</gene>
<dbReference type="InterPro" id="IPR036873">
    <property type="entry name" value="Rhodanese-like_dom_sf"/>
</dbReference>
<dbReference type="GO" id="GO:2001244">
    <property type="term" value="P:positive regulation of intrinsic apoptotic signaling pathway"/>
    <property type="evidence" value="ECO:0007669"/>
    <property type="project" value="Ensembl"/>
</dbReference>
<dbReference type="SUPFAM" id="SSF52821">
    <property type="entry name" value="Rhodanese/Cell cycle control phosphatase"/>
    <property type="match status" value="1"/>
</dbReference>
<dbReference type="GeneTree" id="ENSGT00390000010113"/>
<dbReference type="GO" id="GO:0019903">
    <property type="term" value="F:protein phosphatase binding"/>
    <property type="evidence" value="ECO:0007669"/>
    <property type="project" value="Ensembl"/>
</dbReference>
<keyword evidence="3" id="KW-1185">Reference proteome</keyword>
<dbReference type="GO" id="GO:0005739">
    <property type="term" value="C:mitochondrion"/>
    <property type="evidence" value="ECO:0007669"/>
    <property type="project" value="Ensembl"/>
</dbReference>
<dbReference type="GO" id="GO:0010976">
    <property type="term" value="P:positive regulation of neuron projection development"/>
    <property type="evidence" value="ECO:0007669"/>
    <property type="project" value="Ensembl"/>
</dbReference>
<reference evidence="2" key="1">
    <citation type="submission" date="2025-08" db="UniProtKB">
        <authorList>
            <consortium name="Ensembl"/>
        </authorList>
    </citation>
    <scope>IDENTIFICATION</scope>
</reference>
<sequence>MAGVVLCEPTELYNILNQSTRLSRLTETNYLCLLDARTKREYNESHVITARRVKQNEMGRYLVPESIELECIKYCVVYDGKTNSLMPGDGMTAATKDPDGAAIRCARVLECFTRHPILILKGGYERFSVHYHFLRTQKIFWMPQELDAFQPYPVEILPAQLYMGNFKQACDQQIQKDLKIIAQVNISEEMLSISMRSQLFENEFPWLILRAIGNSKIHSVSSNPACLCSYFQRAWNHVQKCKTNMRPNRGFVQQLSDWEIQIHGSAITDISEPYY</sequence>
<dbReference type="Gene3D" id="3.40.250.10">
    <property type="entry name" value="Rhodanese-like domain"/>
    <property type="match status" value="1"/>
</dbReference>
<evidence type="ECO:0000313" key="3">
    <source>
        <dbReference type="Proteomes" id="UP000694392"/>
    </source>
</evidence>
<dbReference type="AlphaFoldDB" id="A0A8D0GFP8"/>
<dbReference type="GO" id="GO:0001691">
    <property type="term" value="F:pseudophosphatase activity"/>
    <property type="evidence" value="ECO:0007669"/>
    <property type="project" value="Ensembl"/>
</dbReference>
<dbReference type="InterPro" id="IPR001763">
    <property type="entry name" value="Rhodanese-like_dom"/>
</dbReference>
<evidence type="ECO:0000313" key="2">
    <source>
        <dbReference type="Ensembl" id="ENSSPUP00000008017.1"/>
    </source>
</evidence>
<dbReference type="InterPro" id="IPR053272">
    <property type="entry name" value="STY_interacting-like"/>
</dbReference>
<name>A0A8D0GFP8_SPHPU</name>
<organism evidence="2 3">
    <name type="scientific">Sphenodon punctatus</name>
    <name type="common">Tuatara</name>
    <name type="synonym">Hatteria punctata</name>
    <dbReference type="NCBI Taxonomy" id="8508"/>
    <lineage>
        <taxon>Eukaryota</taxon>
        <taxon>Metazoa</taxon>
        <taxon>Chordata</taxon>
        <taxon>Craniata</taxon>
        <taxon>Vertebrata</taxon>
        <taxon>Euteleostomi</taxon>
        <taxon>Lepidosauria</taxon>
        <taxon>Sphenodontia</taxon>
        <taxon>Sphenodontidae</taxon>
        <taxon>Sphenodon</taxon>
    </lineage>
</organism>
<proteinExistence type="predicted"/>
<dbReference type="PANTHER" id="PTHR46659">
    <property type="entry name" value="SERINE/THREONINE/TYROSINE-INTERACTING-LIKE PROTEIN 1"/>
    <property type="match status" value="1"/>
</dbReference>
<dbReference type="OMA" id="GDYRQAC"/>
<dbReference type="PANTHER" id="PTHR46659:SF1">
    <property type="entry name" value="SERINE_THREONINE_TYROSINE-INTERACTING-LIKE PROTEIN 1"/>
    <property type="match status" value="1"/>
</dbReference>
<dbReference type="GO" id="GO:0004864">
    <property type="term" value="F:protein phosphatase inhibitor activity"/>
    <property type="evidence" value="ECO:0007669"/>
    <property type="project" value="TreeGrafter"/>
</dbReference>
<accession>A0A8D0GFP8</accession>
<reference evidence="2" key="2">
    <citation type="submission" date="2025-09" db="UniProtKB">
        <authorList>
            <consortium name="Ensembl"/>
        </authorList>
    </citation>
    <scope>IDENTIFICATION</scope>
</reference>
<evidence type="ECO:0000259" key="1">
    <source>
        <dbReference type="Pfam" id="PF00581"/>
    </source>
</evidence>
<protein>
    <submittedName>
        <fullName evidence="2">Serine/threonine/tyrosine interacting like 1</fullName>
    </submittedName>
</protein>
<dbReference type="Pfam" id="PF00581">
    <property type="entry name" value="Rhodanese"/>
    <property type="match status" value="1"/>
</dbReference>
<dbReference type="GO" id="GO:0062030">
    <property type="term" value="P:negative regulation of stress granule assembly"/>
    <property type="evidence" value="ECO:0007669"/>
    <property type="project" value="Ensembl"/>
</dbReference>
<dbReference type="Ensembl" id="ENSSPUT00000008543.1">
    <property type="protein sequence ID" value="ENSSPUP00000008017.1"/>
    <property type="gene ID" value="ENSSPUG00000006150.1"/>
</dbReference>